<dbReference type="EMBL" id="ML002854">
    <property type="protein sequence ID" value="RKP35501.1"/>
    <property type="molecule type" value="Genomic_DNA"/>
</dbReference>
<protein>
    <recommendedName>
        <fullName evidence="5">Ribosome biogenesis regulatory protein</fullName>
    </recommendedName>
</protein>
<evidence type="ECO:0000256" key="4">
    <source>
        <dbReference type="ARBA" id="ARBA00023242"/>
    </source>
</evidence>
<dbReference type="AlphaFoldDB" id="A0A4P9ZRV7"/>
<comment type="subcellular location">
    <subcellularLocation>
        <location evidence="1 5">Nucleus</location>
    </subcellularLocation>
</comment>
<sequence length="284" mass="32540">MDVSSALEAHKKKFKTTEVEKVIPLDIDLGLLTASDINVLDDSLLKSKDTAALNKYLRRITRDGAQLLINSIFSRPTRTTEDSVIAELPKPFLKLPREKHVPKPKPLTRWEKFAQTKGIQSTKRSQKVFDEATGEYLPRWGYRGVNDAEKQWLVEVKDGADPFQDQFQKLRDEKKERVNKNQRRHQRNLEESAAEQRSISNPRSMQKKDLQRTLVLSKSSTASMGRFDRQLVGEPKVKGVKRKFKSNDVDAGEEKDTSLKLLKKVVDAPKGKIDVHKAIRKLKK</sequence>
<feature type="region of interest" description="Disordered" evidence="6">
    <location>
        <begin position="172"/>
        <end position="211"/>
    </location>
</feature>
<keyword evidence="4 5" id="KW-0539">Nucleus</keyword>
<evidence type="ECO:0000313" key="8">
    <source>
        <dbReference type="Proteomes" id="UP000268162"/>
    </source>
</evidence>
<accession>A0A4P9ZRV7</accession>
<evidence type="ECO:0000256" key="1">
    <source>
        <dbReference type="ARBA" id="ARBA00004123"/>
    </source>
</evidence>
<organism evidence="7 8">
    <name type="scientific">Dimargaris cristalligena</name>
    <dbReference type="NCBI Taxonomy" id="215637"/>
    <lineage>
        <taxon>Eukaryota</taxon>
        <taxon>Fungi</taxon>
        <taxon>Fungi incertae sedis</taxon>
        <taxon>Zoopagomycota</taxon>
        <taxon>Kickxellomycotina</taxon>
        <taxon>Dimargaritomycetes</taxon>
        <taxon>Dimargaritales</taxon>
        <taxon>Dimargaritaceae</taxon>
        <taxon>Dimargaris</taxon>
    </lineage>
</organism>
<keyword evidence="8" id="KW-1185">Reference proteome</keyword>
<reference evidence="8" key="1">
    <citation type="journal article" date="2018" name="Nat. Microbiol.">
        <title>Leveraging single-cell genomics to expand the fungal tree of life.</title>
        <authorList>
            <person name="Ahrendt S.R."/>
            <person name="Quandt C.A."/>
            <person name="Ciobanu D."/>
            <person name="Clum A."/>
            <person name="Salamov A."/>
            <person name="Andreopoulos B."/>
            <person name="Cheng J.F."/>
            <person name="Woyke T."/>
            <person name="Pelin A."/>
            <person name="Henrissat B."/>
            <person name="Reynolds N.K."/>
            <person name="Benny G.L."/>
            <person name="Smith M.E."/>
            <person name="James T.Y."/>
            <person name="Grigoriev I.V."/>
        </authorList>
    </citation>
    <scope>NUCLEOTIDE SEQUENCE [LARGE SCALE GENOMIC DNA]</scope>
    <source>
        <strain evidence="8">RSA 468</strain>
    </source>
</reference>
<proteinExistence type="inferred from homology"/>
<evidence type="ECO:0000256" key="6">
    <source>
        <dbReference type="SAM" id="MobiDB-lite"/>
    </source>
</evidence>
<evidence type="ECO:0000313" key="7">
    <source>
        <dbReference type="EMBL" id="RKP35501.1"/>
    </source>
</evidence>
<evidence type="ECO:0000256" key="3">
    <source>
        <dbReference type="ARBA" id="ARBA00022517"/>
    </source>
</evidence>
<evidence type="ECO:0000256" key="5">
    <source>
        <dbReference type="RuleBase" id="RU364132"/>
    </source>
</evidence>
<evidence type="ECO:0000256" key="2">
    <source>
        <dbReference type="ARBA" id="ARBA00010077"/>
    </source>
</evidence>
<dbReference type="STRING" id="215637.A0A4P9ZRV7"/>
<keyword evidence="3 5" id="KW-0690">Ribosome biogenesis</keyword>
<dbReference type="Proteomes" id="UP000268162">
    <property type="component" value="Unassembled WGS sequence"/>
</dbReference>
<feature type="compositionally biased region" description="Polar residues" evidence="6">
    <location>
        <begin position="195"/>
        <end position="204"/>
    </location>
</feature>
<dbReference type="Pfam" id="PF04939">
    <property type="entry name" value="RRS1"/>
    <property type="match status" value="1"/>
</dbReference>
<dbReference type="GO" id="GO:0005634">
    <property type="term" value="C:nucleus"/>
    <property type="evidence" value="ECO:0007669"/>
    <property type="project" value="UniProtKB-SubCell"/>
</dbReference>
<comment type="function">
    <text evidence="5">Involved in ribosomal large subunit assembly.</text>
</comment>
<dbReference type="GO" id="GO:0042254">
    <property type="term" value="P:ribosome biogenesis"/>
    <property type="evidence" value="ECO:0007669"/>
    <property type="project" value="UniProtKB-KW"/>
</dbReference>
<dbReference type="InterPro" id="IPR007023">
    <property type="entry name" value="Ribosom_reg"/>
</dbReference>
<name>A0A4P9ZRV7_9FUNG</name>
<comment type="similarity">
    <text evidence="2 5">Belongs to the RRS1 family.</text>
</comment>
<gene>
    <name evidence="7" type="ORF">BJ085DRAFT_39370</name>
</gene>